<evidence type="ECO:0000313" key="3">
    <source>
        <dbReference type="Proteomes" id="UP000064967"/>
    </source>
</evidence>
<dbReference type="SUPFAM" id="SSF52540">
    <property type="entry name" value="P-loop containing nucleoside triphosphate hydrolases"/>
    <property type="match status" value="1"/>
</dbReference>
<name>A0A0K1Q5N1_9BACT</name>
<dbReference type="InterPro" id="IPR027417">
    <property type="entry name" value="P-loop_NTPase"/>
</dbReference>
<protein>
    <recommendedName>
        <fullName evidence="4">Aminoglycoside phosphotransferase domain-containing protein</fullName>
    </recommendedName>
</protein>
<dbReference type="InterPro" id="IPR011009">
    <property type="entry name" value="Kinase-like_dom_sf"/>
</dbReference>
<dbReference type="AlphaFoldDB" id="A0A0K1Q5N1"/>
<dbReference type="OrthoDB" id="9810277at2"/>
<dbReference type="RefSeq" id="WP_146652209.1">
    <property type="nucleotide sequence ID" value="NZ_CP012333.1"/>
</dbReference>
<keyword evidence="3" id="KW-1185">Reference proteome</keyword>
<proteinExistence type="predicted"/>
<evidence type="ECO:0008006" key="4">
    <source>
        <dbReference type="Google" id="ProtNLM"/>
    </source>
</evidence>
<accession>A0A0K1Q5N1</accession>
<dbReference type="InterPro" id="IPR052732">
    <property type="entry name" value="Cell-binding_unc_protein"/>
</dbReference>
<dbReference type="SUPFAM" id="SSF56112">
    <property type="entry name" value="Protein kinase-like (PK-like)"/>
    <property type="match status" value="1"/>
</dbReference>
<dbReference type="PATRIC" id="fig|1391654.3.peg.7807"/>
<organism evidence="2 3">
    <name type="scientific">Labilithrix luteola</name>
    <dbReference type="NCBI Taxonomy" id="1391654"/>
    <lineage>
        <taxon>Bacteria</taxon>
        <taxon>Pseudomonadati</taxon>
        <taxon>Myxococcota</taxon>
        <taxon>Polyangia</taxon>
        <taxon>Polyangiales</taxon>
        <taxon>Labilitrichaceae</taxon>
        <taxon>Labilithrix</taxon>
    </lineage>
</organism>
<evidence type="ECO:0000256" key="1">
    <source>
        <dbReference type="SAM" id="MobiDB-lite"/>
    </source>
</evidence>
<dbReference type="PANTHER" id="PTHR43883:SF1">
    <property type="entry name" value="GLUCONOKINASE"/>
    <property type="match status" value="1"/>
</dbReference>
<dbReference type="Proteomes" id="UP000064967">
    <property type="component" value="Chromosome"/>
</dbReference>
<dbReference type="STRING" id="1391654.AKJ09_07697"/>
<sequence>MAPNGDTPDSRKLERDLARPEAYPLPRPGAVEVRETHISWAFLTEGDVYKVKKPIDLGFLDFSTLEKRRRACEAEVVLNERLAASVYLGVVPVHRSSDGHHHLYPDGEVVDWAVHMLRLPDECRADSLLARGQLSSVHIARLAQHIADFHARCTTSEAIAEAGSICAVTQNVRENFTSTAPAIRRFVLGDEAREIERWQLSFLARNAPRFEARQRGGFVRDGHGDLRLDHVYFDPFVSTSPAIPGQGITILDCIEFSERLRAGDVCSDIAFLSMDLIAHGRVDLAEALLAHYARASNDYDLYALVDFYESYRAYVRGKVAMLRAQASTDPRVVEDAEQAARRHFLLALAGARPALLPPVVVAVGGVIASGKSTIADALAERLGAPVVDADRTRKAMMGVASTDRLDVPAFEGPYDPRVTAEVYAELARCAGVVVRSGRSVVLDASFRTREQRAVLRTLAESLHVPLFFVECRAPAGVCRQRLERRALERGVSDGRLAIFDDFIARAESVEPGEFNEREHIAVDTTRPVETTMRALSERVRFWPRGLVA</sequence>
<dbReference type="Gene3D" id="3.90.1200.10">
    <property type="match status" value="1"/>
</dbReference>
<dbReference type="KEGG" id="llu:AKJ09_07697"/>
<reference evidence="2 3" key="1">
    <citation type="submission" date="2015-08" db="EMBL/GenBank/DDBJ databases">
        <authorList>
            <person name="Babu N.S."/>
            <person name="Beckwith C.J."/>
            <person name="Beseler K.G."/>
            <person name="Brison A."/>
            <person name="Carone J.V."/>
            <person name="Caskin T.P."/>
            <person name="Diamond M."/>
            <person name="Durham M.E."/>
            <person name="Foxe J.M."/>
            <person name="Go M."/>
            <person name="Henderson B.A."/>
            <person name="Jones I.B."/>
            <person name="McGettigan J.A."/>
            <person name="Micheletti S.J."/>
            <person name="Nasrallah M.E."/>
            <person name="Ortiz D."/>
            <person name="Piller C.R."/>
            <person name="Privatt S.R."/>
            <person name="Schneider S.L."/>
            <person name="Sharp S."/>
            <person name="Smith T.C."/>
            <person name="Stanton J.D."/>
            <person name="Ullery H.E."/>
            <person name="Wilson R.J."/>
            <person name="Serrano M.G."/>
            <person name="Buck G."/>
            <person name="Lee V."/>
            <person name="Wang Y."/>
            <person name="Carvalho R."/>
            <person name="Voegtly L."/>
            <person name="Shi R."/>
            <person name="Duckworth R."/>
            <person name="Johnson A."/>
            <person name="Loviza R."/>
            <person name="Walstead R."/>
            <person name="Shah Z."/>
            <person name="Kiflezghi M."/>
            <person name="Wade K."/>
            <person name="Ball S.L."/>
            <person name="Bradley K.W."/>
            <person name="Asai D.J."/>
            <person name="Bowman C.A."/>
            <person name="Russell D.A."/>
            <person name="Pope W.H."/>
            <person name="Jacobs-Sera D."/>
            <person name="Hendrix R.W."/>
            <person name="Hatfull G.F."/>
        </authorList>
    </citation>
    <scope>NUCLEOTIDE SEQUENCE [LARGE SCALE GENOMIC DNA]</scope>
    <source>
        <strain evidence="2 3">DSM 27648</strain>
    </source>
</reference>
<evidence type="ECO:0000313" key="2">
    <source>
        <dbReference type="EMBL" id="AKV01034.1"/>
    </source>
</evidence>
<dbReference type="EMBL" id="CP012333">
    <property type="protein sequence ID" value="AKV01034.1"/>
    <property type="molecule type" value="Genomic_DNA"/>
</dbReference>
<gene>
    <name evidence="2" type="ORF">AKJ09_07697</name>
</gene>
<feature type="compositionally biased region" description="Basic and acidic residues" evidence="1">
    <location>
        <begin position="8"/>
        <end position="19"/>
    </location>
</feature>
<dbReference type="Pfam" id="PF13671">
    <property type="entry name" value="AAA_33"/>
    <property type="match status" value="1"/>
</dbReference>
<dbReference type="PANTHER" id="PTHR43883">
    <property type="entry name" value="SLR0207 PROTEIN"/>
    <property type="match status" value="1"/>
</dbReference>
<feature type="region of interest" description="Disordered" evidence="1">
    <location>
        <begin position="1"/>
        <end position="24"/>
    </location>
</feature>
<dbReference type="Gene3D" id="3.40.50.300">
    <property type="entry name" value="P-loop containing nucleotide triphosphate hydrolases"/>
    <property type="match status" value="1"/>
</dbReference>